<reference evidence="12" key="2">
    <citation type="submission" date="2020-09" db="EMBL/GenBank/DDBJ databases">
        <authorList>
            <person name="Sun Q."/>
            <person name="Kim S."/>
        </authorList>
    </citation>
    <scope>NUCLEOTIDE SEQUENCE</scope>
    <source>
        <strain evidence="12">KCTC 12710</strain>
    </source>
</reference>
<dbReference type="Pfam" id="PF02929">
    <property type="entry name" value="Bgal_small_N"/>
    <property type="match status" value="1"/>
</dbReference>
<evidence type="ECO:0000259" key="11">
    <source>
        <dbReference type="SMART" id="SM01038"/>
    </source>
</evidence>
<dbReference type="FunFam" id="3.20.20.80:FF:000121">
    <property type="entry name" value="Beta-galactosidase"/>
    <property type="match status" value="1"/>
</dbReference>
<evidence type="ECO:0000256" key="1">
    <source>
        <dbReference type="ARBA" id="ARBA00001412"/>
    </source>
</evidence>
<dbReference type="Pfam" id="PF00703">
    <property type="entry name" value="Glyco_hydro_2"/>
    <property type="match status" value="1"/>
</dbReference>
<name>A0A918R548_9FLAO</name>
<protein>
    <recommendedName>
        <fullName evidence="5 10">Beta-galactosidase</fullName>
        <ecNumber evidence="5 10">3.2.1.23</ecNumber>
    </recommendedName>
    <alternativeName>
        <fullName evidence="9 10">Lactase</fullName>
    </alternativeName>
</protein>
<dbReference type="PANTHER" id="PTHR46323:SF2">
    <property type="entry name" value="BETA-GALACTOSIDASE"/>
    <property type="match status" value="1"/>
</dbReference>
<accession>A0A918R548</accession>
<dbReference type="InterPro" id="IPR004199">
    <property type="entry name" value="B-gal_small/dom_5"/>
</dbReference>
<dbReference type="RefSeq" id="WP_189361621.1">
    <property type="nucleotide sequence ID" value="NZ_BMWZ01000006.1"/>
</dbReference>
<evidence type="ECO:0000256" key="3">
    <source>
        <dbReference type="ARBA" id="ARBA00007401"/>
    </source>
</evidence>
<dbReference type="SMART" id="SM01038">
    <property type="entry name" value="Bgal_small_N"/>
    <property type="match status" value="1"/>
</dbReference>
<comment type="caution">
    <text evidence="12">The sequence shown here is derived from an EMBL/GenBank/DDBJ whole genome shotgun (WGS) entry which is preliminary data.</text>
</comment>
<dbReference type="GO" id="GO:0005990">
    <property type="term" value="P:lactose catabolic process"/>
    <property type="evidence" value="ECO:0007669"/>
    <property type="project" value="TreeGrafter"/>
</dbReference>
<dbReference type="GO" id="GO:0009341">
    <property type="term" value="C:beta-galactosidase complex"/>
    <property type="evidence" value="ECO:0007669"/>
    <property type="project" value="InterPro"/>
</dbReference>
<evidence type="ECO:0000256" key="8">
    <source>
        <dbReference type="ARBA" id="ARBA00023295"/>
    </source>
</evidence>
<dbReference type="PANTHER" id="PTHR46323">
    <property type="entry name" value="BETA-GALACTOSIDASE"/>
    <property type="match status" value="1"/>
</dbReference>
<keyword evidence="7" id="KW-0106">Calcium</keyword>
<dbReference type="InterPro" id="IPR006104">
    <property type="entry name" value="Glyco_hydro_2_N"/>
</dbReference>
<dbReference type="PROSITE" id="PS00719">
    <property type="entry name" value="GLYCOSYL_HYDROL_F2_1"/>
    <property type="match status" value="1"/>
</dbReference>
<dbReference type="SUPFAM" id="SSF74650">
    <property type="entry name" value="Galactose mutarotase-like"/>
    <property type="match status" value="1"/>
</dbReference>
<dbReference type="SUPFAM" id="SSF49785">
    <property type="entry name" value="Galactose-binding domain-like"/>
    <property type="match status" value="1"/>
</dbReference>
<sequence>MKVSFKTIGLSIICISSYLLNYGQSLRDVIENPNIVEINKLPARATFFAFETKDLAQANNIQASNNYKSLNGLWKFKWTRNPENRPTEFYKEGYDVEDWKNIPVPSNWELEGYGVPIYTNIPYPFSFNDKPNPPQIPDGYNPVGSYKRTFDIPENWESKKITIHLGAVKSAFFIWINGEKVGYSQGSKLPAEFDITNYLKNGKNTIALEVYRWCDGSYLEDQDFWRLSGIERDVYLYATPKVHIQDFVIVSDLDQNYQNGLFDFKIDVANSNAKKASGYINILLESESKEVYKASKSIEIEAKTSSALNFEKVIPNVMHWTAETPSLYKLTIDLLDKKGRVLESTTRQIGFRNIKIENGQVLVNGQPILIKGVNRHEHDYKSGHVISRTSMLEDIKIFKAHNINAVRTCHYPNDPYWYELCDQYGIYVYDEANIESHGIGYNLSETLGNKPDWLLAHMERTERMILRDRNHPSIICWSLGNEAGNGYNFYNTYLRAKELDVTRFVHYERALYEWNTDVIGIMYAKYKTIEDYAKDDSQERPFILCEYAHAMGNSLGGFKEYWDLFESYDKLQGGFIWDYQDQGLLAEKHGRPYFAYGGDFGPKGTPSDHNFLNNGLIQADKTPNPHMYEAKKIMQNIKFYKEQLKLNEVKLKNWYFYRDLSNYTLDWNVMENGIVIEKGVINTLDIQPQQSSVVEIPFKTSVTKNKEYFLNLSVKLKESEPLMESGLEIARDQFLLNSEEINITEPELDNTSLITKESEGSIKISNDVFQIEFSKTSGTIASYIYHGEAIISKGAQINFWRAPVDNDYGANTPKIYREWLKQGKENHNVLNQIEKSEHNVKLTFIQEMLNGDALFTQTYLVASNGVIKVENDFKALKGKANIGARMQNKLKKNEHANIYKFGNEFELSNDFNHTKWYGRGPDESYIDRKNSTDVGLYSSEVKDLFTMYARPQDNGNRTDIRWVEFSNSKGIAIRFYGKELLNFSASHFKTEDLDSGISKKTTQKHGRLLNPREEVYLNIDGFTSGVACVNSWGTLPRPEYMLPYQDYYYSYWMVPSEN</sequence>
<dbReference type="InterPro" id="IPR036156">
    <property type="entry name" value="Beta-gal/glucu_dom_sf"/>
</dbReference>
<comment type="catalytic activity">
    <reaction evidence="1 10">
        <text>Hydrolysis of terminal non-reducing beta-D-galactose residues in beta-D-galactosides.</text>
        <dbReference type="EC" id="3.2.1.23"/>
    </reaction>
</comment>
<dbReference type="InterPro" id="IPR006101">
    <property type="entry name" value="Glyco_hydro_2"/>
</dbReference>
<dbReference type="Pfam" id="PF16353">
    <property type="entry name" value="LacZ_4"/>
    <property type="match status" value="1"/>
</dbReference>
<evidence type="ECO:0000256" key="2">
    <source>
        <dbReference type="ARBA" id="ARBA00001913"/>
    </source>
</evidence>
<feature type="domain" description="Beta galactosidase small chain/" evidence="11">
    <location>
        <begin position="763"/>
        <end position="1054"/>
    </location>
</feature>
<dbReference type="Gene3D" id="2.60.40.10">
    <property type="entry name" value="Immunoglobulins"/>
    <property type="match status" value="2"/>
</dbReference>
<comment type="cofactor">
    <cofactor evidence="2">
        <name>Ca(2+)</name>
        <dbReference type="ChEBI" id="CHEBI:29108"/>
    </cofactor>
</comment>
<evidence type="ECO:0000313" key="13">
    <source>
        <dbReference type="Proteomes" id="UP000636004"/>
    </source>
</evidence>
<evidence type="ECO:0000256" key="7">
    <source>
        <dbReference type="ARBA" id="ARBA00022837"/>
    </source>
</evidence>
<evidence type="ECO:0000256" key="6">
    <source>
        <dbReference type="ARBA" id="ARBA00022801"/>
    </source>
</evidence>
<dbReference type="InterPro" id="IPR013783">
    <property type="entry name" value="Ig-like_fold"/>
</dbReference>
<dbReference type="GO" id="GO:0030246">
    <property type="term" value="F:carbohydrate binding"/>
    <property type="evidence" value="ECO:0007669"/>
    <property type="project" value="InterPro"/>
</dbReference>
<dbReference type="SUPFAM" id="SSF51445">
    <property type="entry name" value="(Trans)glycosidases"/>
    <property type="match status" value="1"/>
</dbReference>
<evidence type="ECO:0000256" key="10">
    <source>
        <dbReference type="RuleBase" id="RU361154"/>
    </source>
</evidence>
<proteinExistence type="inferred from homology"/>
<dbReference type="InterPro" id="IPR050347">
    <property type="entry name" value="Bact_Beta-galactosidase"/>
</dbReference>
<dbReference type="Pfam" id="PF02837">
    <property type="entry name" value="Glyco_hydro_2_N"/>
    <property type="match status" value="1"/>
</dbReference>
<dbReference type="InterPro" id="IPR023230">
    <property type="entry name" value="Glyco_hydro_2_CS"/>
</dbReference>
<dbReference type="InterPro" id="IPR017853">
    <property type="entry name" value="GH"/>
</dbReference>
<dbReference type="Proteomes" id="UP000636004">
    <property type="component" value="Unassembled WGS sequence"/>
</dbReference>
<evidence type="ECO:0000256" key="5">
    <source>
        <dbReference type="ARBA" id="ARBA00012756"/>
    </source>
</evidence>
<evidence type="ECO:0000256" key="4">
    <source>
        <dbReference type="ARBA" id="ARBA00011245"/>
    </source>
</evidence>
<dbReference type="InterPro" id="IPR006102">
    <property type="entry name" value="Ig-like_GH2"/>
</dbReference>
<dbReference type="Pfam" id="PF02836">
    <property type="entry name" value="Glyco_hydro_2_C"/>
    <property type="match status" value="1"/>
</dbReference>
<dbReference type="EMBL" id="BMWZ01000006">
    <property type="protein sequence ID" value="GGZ87634.1"/>
    <property type="molecule type" value="Genomic_DNA"/>
</dbReference>
<reference evidence="12" key="1">
    <citation type="journal article" date="2014" name="Int. J. Syst. Evol. Microbiol.">
        <title>Complete genome sequence of Corynebacterium casei LMG S-19264T (=DSM 44701T), isolated from a smear-ripened cheese.</title>
        <authorList>
            <consortium name="US DOE Joint Genome Institute (JGI-PGF)"/>
            <person name="Walter F."/>
            <person name="Albersmeier A."/>
            <person name="Kalinowski J."/>
            <person name="Ruckert C."/>
        </authorList>
    </citation>
    <scope>NUCLEOTIDE SEQUENCE</scope>
    <source>
        <strain evidence="12">KCTC 12710</strain>
    </source>
</reference>
<dbReference type="InterPro" id="IPR032312">
    <property type="entry name" value="LacZ_4"/>
</dbReference>
<dbReference type="EC" id="3.2.1.23" evidence="5 10"/>
<keyword evidence="6 10" id="KW-0378">Hydrolase</keyword>
<dbReference type="SUPFAM" id="SSF49303">
    <property type="entry name" value="beta-Galactosidase/glucuronidase domain"/>
    <property type="match status" value="2"/>
</dbReference>
<dbReference type="GO" id="GO:0004565">
    <property type="term" value="F:beta-galactosidase activity"/>
    <property type="evidence" value="ECO:0007669"/>
    <property type="project" value="UniProtKB-EC"/>
</dbReference>
<dbReference type="Gene3D" id="2.60.120.260">
    <property type="entry name" value="Galactose-binding domain-like"/>
    <property type="match status" value="1"/>
</dbReference>
<keyword evidence="8 10" id="KW-0326">Glycosidase</keyword>
<evidence type="ECO:0000256" key="9">
    <source>
        <dbReference type="ARBA" id="ARBA00032230"/>
    </source>
</evidence>
<gene>
    <name evidence="12" type="ORF">GCM10007028_27280</name>
</gene>
<dbReference type="AlphaFoldDB" id="A0A918R548"/>
<organism evidence="12 13">
    <name type="scientific">Algibacter mikhailovii</name>
    <dbReference type="NCBI Taxonomy" id="425498"/>
    <lineage>
        <taxon>Bacteria</taxon>
        <taxon>Pseudomonadati</taxon>
        <taxon>Bacteroidota</taxon>
        <taxon>Flavobacteriia</taxon>
        <taxon>Flavobacteriales</taxon>
        <taxon>Flavobacteriaceae</taxon>
        <taxon>Algibacter</taxon>
    </lineage>
</organism>
<comment type="similarity">
    <text evidence="3 10">Belongs to the glycosyl hydrolase 2 family.</text>
</comment>
<dbReference type="InterPro" id="IPR008979">
    <property type="entry name" value="Galactose-bd-like_sf"/>
</dbReference>
<dbReference type="InterPro" id="IPR006103">
    <property type="entry name" value="Glyco_hydro_2_cat"/>
</dbReference>
<evidence type="ECO:0000313" key="12">
    <source>
        <dbReference type="EMBL" id="GGZ87634.1"/>
    </source>
</evidence>
<dbReference type="PRINTS" id="PR00132">
    <property type="entry name" value="GLHYDRLASE2"/>
</dbReference>
<dbReference type="InterPro" id="IPR014718">
    <property type="entry name" value="GH-type_carb-bd"/>
</dbReference>
<dbReference type="Gene3D" id="3.20.20.80">
    <property type="entry name" value="Glycosidases"/>
    <property type="match status" value="1"/>
</dbReference>
<keyword evidence="13" id="KW-1185">Reference proteome</keyword>
<dbReference type="Gene3D" id="2.70.98.10">
    <property type="match status" value="1"/>
</dbReference>
<comment type="subunit">
    <text evidence="4">Monomer.</text>
</comment>
<dbReference type="InterPro" id="IPR011013">
    <property type="entry name" value="Gal_mutarotase_sf_dom"/>
</dbReference>